<evidence type="ECO:0000313" key="11">
    <source>
        <dbReference type="Proteomes" id="UP000014023"/>
    </source>
</evidence>
<dbReference type="Pfam" id="PF13354">
    <property type="entry name" value="Beta-lactamase2"/>
    <property type="match status" value="1"/>
</dbReference>
<dbReference type="NCBIfam" id="NF033103">
    <property type="entry name" value="bla_class_A"/>
    <property type="match status" value="1"/>
</dbReference>
<dbReference type="InterPro" id="IPR023650">
    <property type="entry name" value="Beta-lactam_class-A_AS"/>
</dbReference>
<dbReference type="Proteomes" id="UP000014023">
    <property type="component" value="Unassembled WGS sequence"/>
</dbReference>
<organism evidence="10 11">
    <name type="scientific">Bacillus cereus VD196</name>
    <dbReference type="NCBI Taxonomy" id="1053243"/>
    <lineage>
        <taxon>Bacteria</taxon>
        <taxon>Bacillati</taxon>
        <taxon>Bacillota</taxon>
        <taxon>Bacilli</taxon>
        <taxon>Bacillales</taxon>
        <taxon>Bacillaceae</taxon>
        <taxon>Bacillus</taxon>
        <taxon>Bacillus cereus group</taxon>
    </lineage>
</organism>
<dbReference type="GO" id="GO:0030655">
    <property type="term" value="P:beta-lactam antibiotic catabolic process"/>
    <property type="evidence" value="ECO:0007669"/>
    <property type="project" value="InterPro"/>
</dbReference>
<feature type="compositionally biased region" description="Polar residues" evidence="7">
    <location>
        <begin position="312"/>
        <end position="321"/>
    </location>
</feature>
<feature type="region of interest" description="Disordered" evidence="7">
    <location>
        <begin position="302"/>
        <end position="323"/>
    </location>
</feature>
<evidence type="ECO:0000256" key="7">
    <source>
        <dbReference type="SAM" id="MobiDB-lite"/>
    </source>
</evidence>
<dbReference type="NCBIfam" id="NF033510">
    <property type="entry name" value="Ca_tandemer"/>
    <property type="match status" value="4"/>
</dbReference>
<dbReference type="InterPro" id="IPR045155">
    <property type="entry name" value="Beta-lactam_cat"/>
</dbReference>
<name>A0A9W5PYQ0_BACCE</name>
<protein>
    <recommendedName>
        <fullName evidence="2 6">Beta-lactamase</fullName>
        <ecNumber evidence="2 6">3.5.2.6</ecNumber>
    </recommendedName>
</protein>
<comment type="catalytic activity">
    <reaction evidence="6">
        <text>a beta-lactam + H2O = a substituted beta-amino acid</text>
        <dbReference type="Rhea" id="RHEA:20401"/>
        <dbReference type="ChEBI" id="CHEBI:15377"/>
        <dbReference type="ChEBI" id="CHEBI:35627"/>
        <dbReference type="ChEBI" id="CHEBI:140347"/>
        <dbReference type="EC" id="3.5.2.6"/>
    </reaction>
</comment>
<dbReference type="Gene3D" id="2.60.120.260">
    <property type="entry name" value="Galactose-binding domain-like"/>
    <property type="match status" value="1"/>
</dbReference>
<evidence type="ECO:0000259" key="8">
    <source>
        <dbReference type="Pfam" id="PF13354"/>
    </source>
</evidence>
<dbReference type="EC" id="3.5.2.6" evidence="2 6"/>
<dbReference type="SUPFAM" id="SSF56601">
    <property type="entry name" value="beta-lactamase/transpeptidase-like"/>
    <property type="match status" value="1"/>
</dbReference>
<dbReference type="PANTHER" id="PTHR35333">
    <property type="entry name" value="BETA-LACTAMASE"/>
    <property type="match status" value="1"/>
</dbReference>
<dbReference type="PANTHER" id="PTHR35333:SF3">
    <property type="entry name" value="BETA-LACTAMASE-TYPE TRANSPEPTIDASE FOLD CONTAINING PROTEIN"/>
    <property type="match status" value="1"/>
</dbReference>
<dbReference type="InterPro" id="IPR041498">
    <property type="entry name" value="Big_6"/>
</dbReference>
<feature type="region of interest" description="Disordered" evidence="7">
    <location>
        <begin position="456"/>
        <end position="490"/>
    </location>
</feature>
<dbReference type="EMBL" id="AHFL01000055">
    <property type="protein sequence ID" value="EOO62147.1"/>
    <property type="molecule type" value="Genomic_DNA"/>
</dbReference>
<dbReference type="AlphaFoldDB" id="A0A9W5PYQ0"/>
<gene>
    <name evidence="10" type="ORF">IKE_05732</name>
</gene>
<evidence type="ECO:0000256" key="4">
    <source>
        <dbReference type="ARBA" id="ARBA00022801"/>
    </source>
</evidence>
<evidence type="ECO:0000256" key="1">
    <source>
        <dbReference type="ARBA" id="ARBA00009009"/>
    </source>
</evidence>
<feature type="domain" description="Beta-lactamase class A catalytic" evidence="8">
    <location>
        <begin position="799"/>
        <end position="1013"/>
    </location>
</feature>
<feature type="domain" description="Bacterial Ig" evidence="9">
    <location>
        <begin position="304"/>
        <end position="381"/>
    </location>
</feature>
<evidence type="ECO:0000256" key="2">
    <source>
        <dbReference type="ARBA" id="ARBA00012865"/>
    </source>
</evidence>
<proteinExistence type="inferred from homology"/>
<dbReference type="PROSITE" id="PS00146">
    <property type="entry name" value="BETA_LACTAMASE_A"/>
    <property type="match status" value="1"/>
</dbReference>
<dbReference type="InterPro" id="IPR012338">
    <property type="entry name" value="Beta-lactam/transpept-like"/>
</dbReference>
<dbReference type="GO" id="GO:0046677">
    <property type="term" value="P:response to antibiotic"/>
    <property type="evidence" value="ECO:0007669"/>
    <property type="project" value="UniProtKB-UniRule"/>
</dbReference>
<sequence>MVQKNKKELDWLKPVNVVTTAAILATTLFTPIVDVLPGKYNIVHAAETQSPAKYGVIDTSNNWKGIYSDHIWPHVTENMGTYNRYRLGTPTNGMTTNMVNFKIDYPLVAVEAKLRSNADRYIEFHWARYDFVKGTWCLQDSTAFISPDAPKPKVGEWGIWKVTYDQTTKKNTYYLNGKMVGYRNYQDGTLGNANYLFRAEGFEKSYVDVESIYTSNSATNFVLAPKVNGVTDAQTKLTGSGSPGAAVTIESNVMPGKYTGTVDGNGNFSIDIPKQKAGTELTVTQALDGSTSEKTVVTVKDGTAPDAPKVNPVTSQDTKITGTGEKGAKATVKIGNGEYEGTVDEKGNYAIDIPEQPVGTELSVTLTDAAGNTSQPTKINVGEKDTTAPDAPKVNKVTDQDTKVTGTGEKGSKVSVVVDGKEIGTGKVDDQGNYTVDIPKQAGGKEIVVTLTDAAGNTSQPTKTKVETKDVTAPDAPKVNPVTDQDTKVTGMGEKGATVKVVVDGKEIGTGKVDDQGNYTVDIPKQPVGKEVVVTLIDTAGNTSQPTVTKVKIDSATQEKAVKEAKYAIDHLFTNSSRSKFNHDFTTVKKGAIQIHVTEQHIAEAMEKLRKIPDDYKEKPAFQKEIERAQSLVEDREKMQEGNLVQNGLFDSGLNKWKPWLGTGATTPTVKTDDDKSKNVIKLDPNSSVEQVLTGLEPNTTYELTAYARAEDNEKFSVGTKKTGTANVTVPIYSKEYSQAHLTFKTGPNSTTATIYLYKNGGTKSGYADFVITKKVMGETEQTHQKFSQLEKEFDAKLGIYALDTSTNQTVIYNPNERFAYASTHKALAVGVLLQKKSIEDLDQRIMYTDKDLVNYNPITEKHIDRGMTLKELADASLRYSDNTAQNLIFKQIGGPDGFKKALQEIGDTVTNPQRIEPELNDVNPGETPDTSTPKALAASLQTFILGDVLPTEKRNLLIDWMKRNTTGDKLIRAGVPKGWEVADKTGAASYGTRNDIAVIWPPNKKPIVLAILSNRDKKEAKYNDQLIAEATKIALDSLKINNK</sequence>
<evidence type="ECO:0000259" key="9">
    <source>
        <dbReference type="Pfam" id="PF17936"/>
    </source>
</evidence>
<dbReference type="NCBIfam" id="NF012167">
    <property type="entry name" value="classA_firm"/>
    <property type="match status" value="1"/>
</dbReference>
<evidence type="ECO:0000256" key="6">
    <source>
        <dbReference type="RuleBase" id="RU361140"/>
    </source>
</evidence>
<dbReference type="InterPro" id="IPR058139">
    <property type="entry name" value="BlaC_bacilli"/>
</dbReference>
<feature type="domain" description="Bacterial Ig" evidence="9">
    <location>
        <begin position="473"/>
        <end position="551"/>
    </location>
</feature>
<dbReference type="InterPro" id="IPR000871">
    <property type="entry name" value="Beta-lactam_class-A"/>
</dbReference>
<feature type="domain" description="Bacterial Ig" evidence="9">
    <location>
        <begin position="224"/>
        <end position="301"/>
    </location>
</feature>
<dbReference type="Gene3D" id="2.60.40.10">
    <property type="entry name" value="Immunoglobulins"/>
    <property type="match status" value="4"/>
</dbReference>
<evidence type="ECO:0000256" key="3">
    <source>
        <dbReference type="ARBA" id="ARBA00022729"/>
    </source>
</evidence>
<keyword evidence="4 6" id="KW-0378">Hydrolase</keyword>
<comment type="caution">
    <text evidence="10">The sequence shown here is derived from an EMBL/GenBank/DDBJ whole genome shotgun (WGS) entry which is preliminary data.</text>
</comment>
<feature type="domain" description="Bacterial Ig" evidence="9">
    <location>
        <begin position="388"/>
        <end position="466"/>
    </location>
</feature>
<dbReference type="Pfam" id="PF17936">
    <property type="entry name" value="Big_6"/>
    <property type="match status" value="4"/>
</dbReference>
<dbReference type="InterPro" id="IPR008979">
    <property type="entry name" value="Galactose-bd-like_sf"/>
</dbReference>
<dbReference type="SUPFAM" id="SSF49785">
    <property type="entry name" value="Galactose-binding domain-like"/>
    <property type="match status" value="1"/>
</dbReference>
<dbReference type="GO" id="GO:0008800">
    <property type="term" value="F:beta-lactamase activity"/>
    <property type="evidence" value="ECO:0007669"/>
    <property type="project" value="UniProtKB-UniRule"/>
</dbReference>
<reference evidence="10 11" key="1">
    <citation type="submission" date="2012-12" db="EMBL/GenBank/DDBJ databases">
        <title>The Genome Sequence of Bacillus cereus VD196.</title>
        <authorList>
            <consortium name="The Broad Institute Genome Sequencing Platform"/>
            <consortium name="The Broad Institute Genome Sequencing Center for Infectious Disease"/>
            <person name="Feldgarden M."/>
            <person name="Van der Auwera G.A."/>
            <person name="Mahillon J."/>
            <person name="Duprez V."/>
            <person name="Timmery S."/>
            <person name="Mattelet C."/>
            <person name="Dierick K."/>
            <person name="Sun M."/>
            <person name="Yu Z."/>
            <person name="Zhu L."/>
            <person name="Hu X."/>
            <person name="Shank E.B."/>
            <person name="Swiecicka I."/>
            <person name="Hansen B.M."/>
            <person name="Andrup L."/>
            <person name="Walker B."/>
            <person name="Young S.K."/>
            <person name="Zeng Q."/>
            <person name="Gargeya S."/>
            <person name="Fitzgerald M."/>
            <person name="Haas B."/>
            <person name="Abouelleil A."/>
            <person name="Alvarado L."/>
            <person name="Arachchi H.M."/>
            <person name="Berlin A.M."/>
            <person name="Chapman S.B."/>
            <person name="Dewar J."/>
            <person name="Goldberg J."/>
            <person name="Griggs A."/>
            <person name="Gujja S."/>
            <person name="Hansen M."/>
            <person name="Howarth C."/>
            <person name="Imamovic A."/>
            <person name="Larimer J."/>
            <person name="McCowan C."/>
            <person name="Murphy C."/>
            <person name="Neiman D."/>
            <person name="Pearson M."/>
            <person name="Priest M."/>
            <person name="Roberts A."/>
            <person name="Saif S."/>
            <person name="Shea T."/>
            <person name="Sisk P."/>
            <person name="Sykes S."/>
            <person name="Wortman J."/>
            <person name="Nusbaum C."/>
            <person name="Birren B."/>
        </authorList>
    </citation>
    <scope>NUCLEOTIDE SEQUENCE [LARGE SCALE GENOMIC DNA]</scope>
    <source>
        <strain evidence="10 11">VD196</strain>
    </source>
</reference>
<evidence type="ECO:0000313" key="10">
    <source>
        <dbReference type="EMBL" id="EOO62147.1"/>
    </source>
</evidence>
<feature type="region of interest" description="Disordered" evidence="7">
    <location>
        <begin position="370"/>
        <end position="394"/>
    </location>
</feature>
<accession>A0A9W5PYQ0</accession>
<dbReference type="PRINTS" id="PR00118">
    <property type="entry name" value="BLACTAMASEA"/>
</dbReference>
<comment type="similarity">
    <text evidence="1 6">Belongs to the class-A beta-lactamase family.</text>
</comment>
<evidence type="ECO:0000256" key="5">
    <source>
        <dbReference type="ARBA" id="ARBA00023251"/>
    </source>
</evidence>
<keyword evidence="5 6" id="KW-0046">Antibiotic resistance</keyword>
<dbReference type="Gene3D" id="3.40.710.10">
    <property type="entry name" value="DD-peptidase/beta-lactamase superfamily"/>
    <property type="match status" value="1"/>
</dbReference>
<dbReference type="InterPro" id="IPR013783">
    <property type="entry name" value="Ig-like_fold"/>
</dbReference>
<keyword evidence="3" id="KW-0732">Signal</keyword>